<keyword evidence="5" id="KW-0949">S-adenosyl-L-methionine</keyword>
<dbReference type="RefSeq" id="WP_071139877.1">
    <property type="nucleotide sequence ID" value="NZ_CP035282.1"/>
</dbReference>
<dbReference type="PANTHER" id="PTHR43182">
    <property type="entry name" value="COBALT-PRECORRIN-6B C(15)-METHYLTRANSFERASE (DECARBOXYLATING)"/>
    <property type="match status" value="1"/>
</dbReference>
<dbReference type="InterPro" id="IPR029063">
    <property type="entry name" value="SAM-dependent_MTases_sf"/>
</dbReference>
<dbReference type="UniPathway" id="UPA00148"/>
<keyword evidence="8" id="KW-1185">Reference proteome</keyword>
<dbReference type="Gene3D" id="3.40.50.150">
    <property type="entry name" value="Vaccinia Virus protein VP39"/>
    <property type="match status" value="1"/>
</dbReference>
<dbReference type="PANTHER" id="PTHR43182:SF1">
    <property type="entry name" value="COBALT-PRECORRIN-7 C(5)-METHYLTRANSFERASE"/>
    <property type="match status" value="1"/>
</dbReference>
<evidence type="ECO:0000256" key="2">
    <source>
        <dbReference type="ARBA" id="ARBA00022573"/>
    </source>
</evidence>
<dbReference type="KEGG" id="spoa:EQM13_01800"/>
<name>A0A410Q8T6_9FIRM</name>
<evidence type="ECO:0000256" key="5">
    <source>
        <dbReference type="ARBA" id="ARBA00022691"/>
    </source>
</evidence>
<accession>A0A410Q8T6</accession>
<dbReference type="InterPro" id="IPR025714">
    <property type="entry name" value="Methyltranfer_dom"/>
</dbReference>
<dbReference type="GO" id="GO:0009236">
    <property type="term" value="P:cobalamin biosynthetic process"/>
    <property type="evidence" value="ECO:0007669"/>
    <property type="project" value="UniProtKB-UniPathway"/>
</dbReference>
<dbReference type="InterPro" id="IPR023475">
    <property type="entry name" value="CbiT"/>
</dbReference>
<reference evidence="8" key="1">
    <citation type="submission" date="2019-01" db="EMBL/GenBank/DDBJ databases">
        <title>Draft genomes of a novel of Sporanaerobacter strains.</title>
        <authorList>
            <person name="Ma S."/>
        </authorList>
    </citation>
    <scope>NUCLEOTIDE SEQUENCE [LARGE SCALE GENOMIC DNA]</scope>
    <source>
        <strain evidence="8">NJN-17</strain>
    </source>
</reference>
<evidence type="ECO:0000256" key="3">
    <source>
        <dbReference type="ARBA" id="ARBA00022603"/>
    </source>
</evidence>
<dbReference type="OrthoDB" id="9780707at2"/>
<organism evidence="7 8">
    <name type="scientific">Acidilutibacter cellobiosedens</name>
    <dbReference type="NCBI Taxonomy" id="2507161"/>
    <lineage>
        <taxon>Bacteria</taxon>
        <taxon>Bacillati</taxon>
        <taxon>Bacillota</taxon>
        <taxon>Tissierellia</taxon>
        <taxon>Tissierellales</taxon>
        <taxon>Acidilutibacteraceae</taxon>
        <taxon>Acidilutibacter</taxon>
    </lineage>
</organism>
<dbReference type="InterPro" id="IPR014008">
    <property type="entry name" value="Cbl_synth_MTase_CbiT"/>
</dbReference>
<gene>
    <name evidence="7" type="primary">cbiT</name>
    <name evidence="7" type="ORF">EQM13_01800</name>
</gene>
<dbReference type="CDD" id="cd02440">
    <property type="entry name" value="AdoMet_MTases"/>
    <property type="match status" value="1"/>
</dbReference>
<dbReference type="GO" id="GO:0032259">
    <property type="term" value="P:methylation"/>
    <property type="evidence" value="ECO:0007669"/>
    <property type="project" value="UniProtKB-KW"/>
</dbReference>
<dbReference type="AlphaFoldDB" id="A0A410Q8T6"/>
<keyword evidence="3 7" id="KW-0489">Methyltransferase</keyword>
<dbReference type="Proteomes" id="UP000287969">
    <property type="component" value="Chromosome"/>
</dbReference>
<evidence type="ECO:0000313" key="8">
    <source>
        <dbReference type="Proteomes" id="UP000287969"/>
    </source>
</evidence>
<dbReference type="HAMAP" id="MF_00786">
    <property type="entry name" value="CbiT"/>
    <property type="match status" value="1"/>
</dbReference>
<dbReference type="Pfam" id="PF13847">
    <property type="entry name" value="Methyltransf_31"/>
    <property type="match status" value="1"/>
</dbReference>
<evidence type="ECO:0000256" key="4">
    <source>
        <dbReference type="ARBA" id="ARBA00022679"/>
    </source>
</evidence>
<dbReference type="GO" id="GO:0008276">
    <property type="term" value="F:protein methyltransferase activity"/>
    <property type="evidence" value="ECO:0007669"/>
    <property type="project" value="InterPro"/>
</dbReference>
<keyword evidence="2" id="KW-0169">Cobalamin biosynthesis</keyword>
<dbReference type="EMBL" id="CP035282">
    <property type="protein sequence ID" value="QAT60392.1"/>
    <property type="molecule type" value="Genomic_DNA"/>
</dbReference>
<evidence type="ECO:0000256" key="1">
    <source>
        <dbReference type="ARBA" id="ARBA00004953"/>
    </source>
</evidence>
<dbReference type="InterPro" id="IPR050714">
    <property type="entry name" value="Cobalamin_biosynth_MTase"/>
</dbReference>
<comment type="pathway">
    <text evidence="1">Cofactor biosynthesis; adenosylcobalamin biosynthesis.</text>
</comment>
<dbReference type="SUPFAM" id="SSF53335">
    <property type="entry name" value="S-adenosyl-L-methionine-dependent methyltransferases"/>
    <property type="match status" value="1"/>
</dbReference>
<evidence type="ECO:0000259" key="6">
    <source>
        <dbReference type="Pfam" id="PF13847"/>
    </source>
</evidence>
<keyword evidence="4 7" id="KW-0808">Transferase</keyword>
<proteinExistence type="inferred from homology"/>
<dbReference type="NCBIfam" id="TIGR02469">
    <property type="entry name" value="CbiT"/>
    <property type="match status" value="1"/>
</dbReference>
<protein>
    <submittedName>
        <fullName evidence="7">Precorrin-6Y C5,15-methyltransferase (Decarboxylating) subunit CbiT</fullName>
    </submittedName>
</protein>
<sequence>MSRWNYRTAGIPDCLFKRGNVPMTKEEVRTITISKLRLNKDNKIVDIGAGTGSISIEAALIANEGTVYAVERKREGIQLIKENASLFQVKNIFTIEGEAPEALSEIGKVDRVILGGTGGNIKGIFEWVENNLKSGGRIAANMITIENLYKSLELMKSGSFDNIEVINLSVSKGKNVGNLTMMESRNPIYIIYADKR</sequence>
<evidence type="ECO:0000313" key="7">
    <source>
        <dbReference type="EMBL" id="QAT60392.1"/>
    </source>
</evidence>
<feature type="domain" description="Methyltransferase" evidence="6">
    <location>
        <begin position="39"/>
        <end position="152"/>
    </location>
</feature>